<dbReference type="EMBL" id="VUJU01016561">
    <property type="protein sequence ID" value="KAF0688732.1"/>
    <property type="molecule type" value="Genomic_DNA"/>
</dbReference>
<dbReference type="GO" id="GO:0005634">
    <property type="term" value="C:nucleus"/>
    <property type="evidence" value="ECO:0007669"/>
    <property type="project" value="UniProtKB-SubCell"/>
</dbReference>
<keyword evidence="2" id="KW-0238">DNA-binding</keyword>
<reference evidence="4 5" key="1">
    <citation type="submission" date="2019-08" db="EMBL/GenBank/DDBJ databases">
        <title>Whole genome of Aphis craccivora.</title>
        <authorList>
            <person name="Voronova N.V."/>
            <person name="Shulinski R.S."/>
            <person name="Bandarenka Y.V."/>
            <person name="Zhorov D.G."/>
            <person name="Warner D."/>
        </authorList>
    </citation>
    <scope>NUCLEOTIDE SEQUENCE [LARGE SCALE GENOMIC DNA]</scope>
    <source>
        <strain evidence="4">180601</strain>
        <tissue evidence="4">Whole Body</tissue>
    </source>
</reference>
<evidence type="ECO:0000313" key="5">
    <source>
        <dbReference type="Proteomes" id="UP000478052"/>
    </source>
</evidence>
<feature type="non-terminal residue" evidence="4">
    <location>
        <position position="418"/>
    </location>
</feature>
<name>A0A6G0VIN5_APHCR</name>
<evidence type="ECO:0000256" key="2">
    <source>
        <dbReference type="ARBA" id="ARBA00023125"/>
    </source>
</evidence>
<proteinExistence type="predicted"/>
<dbReference type="GO" id="GO:0003677">
    <property type="term" value="F:DNA binding"/>
    <property type="evidence" value="ECO:0007669"/>
    <property type="project" value="UniProtKB-KW"/>
</dbReference>
<dbReference type="OrthoDB" id="9909311at2759"/>
<organism evidence="4 5">
    <name type="scientific">Aphis craccivora</name>
    <name type="common">Cowpea aphid</name>
    <dbReference type="NCBI Taxonomy" id="307492"/>
    <lineage>
        <taxon>Eukaryota</taxon>
        <taxon>Metazoa</taxon>
        <taxon>Ecdysozoa</taxon>
        <taxon>Arthropoda</taxon>
        <taxon>Hexapoda</taxon>
        <taxon>Insecta</taxon>
        <taxon>Pterygota</taxon>
        <taxon>Neoptera</taxon>
        <taxon>Paraneoptera</taxon>
        <taxon>Hemiptera</taxon>
        <taxon>Sternorrhyncha</taxon>
        <taxon>Aphidomorpha</taxon>
        <taxon>Aphidoidea</taxon>
        <taxon>Aphididae</taxon>
        <taxon>Aphidini</taxon>
        <taxon>Aphis</taxon>
        <taxon>Aphis</taxon>
    </lineage>
</organism>
<comment type="subcellular location">
    <subcellularLocation>
        <location evidence="1">Nucleus</location>
    </subcellularLocation>
</comment>
<dbReference type="InterPro" id="IPR050863">
    <property type="entry name" value="CenT-Element_Derived"/>
</dbReference>
<evidence type="ECO:0000259" key="3">
    <source>
        <dbReference type="PROSITE" id="PS51253"/>
    </source>
</evidence>
<evidence type="ECO:0000256" key="1">
    <source>
        <dbReference type="ARBA" id="ARBA00004123"/>
    </source>
</evidence>
<dbReference type="PANTHER" id="PTHR19303:SF73">
    <property type="entry name" value="PROTEIN PDC2"/>
    <property type="match status" value="1"/>
</dbReference>
<evidence type="ECO:0000313" key="4">
    <source>
        <dbReference type="EMBL" id="KAF0688732.1"/>
    </source>
</evidence>
<dbReference type="PANTHER" id="PTHR19303">
    <property type="entry name" value="TRANSPOSON"/>
    <property type="match status" value="1"/>
</dbReference>
<dbReference type="Proteomes" id="UP000478052">
    <property type="component" value="Unassembled WGS sequence"/>
</dbReference>
<dbReference type="Pfam" id="PF03184">
    <property type="entry name" value="DDE_1"/>
    <property type="match status" value="1"/>
</dbReference>
<feature type="domain" description="HTH CENPB-type" evidence="3">
    <location>
        <begin position="2"/>
        <end position="73"/>
    </location>
</feature>
<dbReference type="InterPro" id="IPR009057">
    <property type="entry name" value="Homeodomain-like_sf"/>
</dbReference>
<dbReference type="SMART" id="SM00674">
    <property type="entry name" value="CENPB"/>
    <property type="match status" value="1"/>
</dbReference>
<dbReference type="InterPro" id="IPR006600">
    <property type="entry name" value="HTH_CenpB_DNA-bd_dom"/>
</dbReference>
<dbReference type="AlphaFoldDB" id="A0A6G0VIN5"/>
<dbReference type="SUPFAM" id="SSF46689">
    <property type="entry name" value="Homeodomain-like"/>
    <property type="match status" value="1"/>
</dbReference>
<comment type="caution">
    <text evidence="4">The sequence shown here is derived from an EMBL/GenBank/DDBJ whole genome shotgun (WGS) entry which is preliminary data.</text>
</comment>
<dbReference type="PROSITE" id="PS51253">
    <property type="entry name" value="HTH_CENPB"/>
    <property type="match status" value="1"/>
</dbReference>
<dbReference type="Gene3D" id="1.10.10.60">
    <property type="entry name" value="Homeodomain-like"/>
    <property type="match status" value="1"/>
</dbReference>
<dbReference type="InterPro" id="IPR004875">
    <property type="entry name" value="DDE_SF_endonuclease_dom"/>
</dbReference>
<keyword evidence="5" id="KW-1185">Reference proteome</keyword>
<protein>
    <submittedName>
        <fullName evidence="4">Tigger transposable element-derived protein 6-like</fullName>
    </submittedName>
</protein>
<gene>
    <name evidence="4" type="ORF">FWK35_00037990</name>
</gene>
<sequence length="418" mass="48468">MRRKFSKTSDGALVDKVTFEWFCRARSYNLPVSGPLLQEKAREVANEVGLENFKASNGWLQKFRERHNISFKNICGEGNSVDTSVVEKWLEKLKTLISDYEPKNIFNCDETGLFFRALPDKTLCLKNEICRGGKIAKDRLTVLLCVNMIGEFETPLIIGKSLKPRCFKSVNVSTLGVNWKANRKAWMNRDLMTDWLMCFNRKMEMENRKIILFLDNASSHPDTLNLKNIKLIFLPPNTTSICQPLDQGIIKNFKVHYRQRLLRHILSRVDQNVENKSINVLDAIFWIKSALKNIKPETVKNCFKKSGFFSFDTAEYVMENDNVANLDLFSELVPSTIEIEDYVSIDNNILTEDNTLIISDIINCNLDNFSEKETEQLEEQEEEDEDDSIYNPTFEEVWKTINNLKTYFKNKEDEIALS</sequence>
<accession>A0A6G0VIN5</accession>
<dbReference type="Pfam" id="PF03221">
    <property type="entry name" value="HTH_Tnp_Tc5"/>
    <property type="match status" value="1"/>
</dbReference>